<proteinExistence type="predicted"/>
<dbReference type="PROSITE" id="PS00543">
    <property type="entry name" value="HLYD_FAMILY"/>
    <property type="match status" value="1"/>
</dbReference>
<comment type="caution">
    <text evidence="1">The sequence shown here is derived from an EMBL/GenBank/DDBJ whole genome shotgun (WGS) entry which is preliminary data.</text>
</comment>
<dbReference type="AlphaFoldDB" id="A0A645JB87"/>
<reference evidence="1" key="1">
    <citation type="submission" date="2019-08" db="EMBL/GenBank/DDBJ databases">
        <authorList>
            <person name="Kucharzyk K."/>
            <person name="Murdoch R.W."/>
            <person name="Higgins S."/>
            <person name="Loffler F."/>
        </authorList>
    </citation>
    <scope>NUCLEOTIDE SEQUENCE</scope>
</reference>
<protein>
    <recommendedName>
        <fullName evidence="2">Hemolysin secretion protein D, chromosomal</fullName>
    </recommendedName>
</protein>
<dbReference type="InterPro" id="IPR006144">
    <property type="entry name" value="Secretion_HlyD_CS"/>
</dbReference>
<organism evidence="1">
    <name type="scientific">bioreactor metagenome</name>
    <dbReference type="NCBI Taxonomy" id="1076179"/>
    <lineage>
        <taxon>unclassified sequences</taxon>
        <taxon>metagenomes</taxon>
        <taxon>ecological metagenomes</taxon>
    </lineage>
</organism>
<sequence length="89" mass="10308">MEGELVQISEDIFNRNPQQTGMSATTMMQGTSYYRGEVEIKKYYKKMPPGFQMRPGMEAQAEVITGDRRIISYVFHPLIKMLDESVREP</sequence>
<gene>
    <name evidence="1" type="ORF">SDC9_208130</name>
</gene>
<accession>A0A645JB87</accession>
<dbReference type="GO" id="GO:0009306">
    <property type="term" value="P:protein secretion"/>
    <property type="evidence" value="ECO:0007669"/>
    <property type="project" value="InterPro"/>
</dbReference>
<evidence type="ECO:0000313" key="1">
    <source>
        <dbReference type="EMBL" id="MPN60402.1"/>
    </source>
</evidence>
<dbReference type="GO" id="GO:0016020">
    <property type="term" value="C:membrane"/>
    <property type="evidence" value="ECO:0007669"/>
    <property type="project" value="InterPro"/>
</dbReference>
<dbReference type="PRINTS" id="PR01490">
    <property type="entry name" value="RTXTOXIND"/>
</dbReference>
<evidence type="ECO:0008006" key="2">
    <source>
        <dbReference type="Google" id="ProtNLM"/>
    </source>
</evidence>
<dbReference type="EMBL" id="VSSQ01135631">
    <property type="protein sequence ID" value="MPN60402.1"/>
    <property type="molecule type" value="Genomic_DNA"/>
</dbReference>
<name>A0A645JB87_9ZZZZ</name>